<protein>
    <submittedName>
        <fullName evidence="1">Uncharacterized protein</fullName>
    </submittedName>
</protein>
<gene>
    <name evidence="1" type="ORF">J2S03_002190</name>
</gene>
<name>A0ABT9XJ54_9BACL</name>
<proteinExistence type="predicted"/>
<dbReference type="EMBL" id="JAUSTP010000017">
    <property type="protein sequence ID" value="MDQ0190326.1"/>
    <property type="molecule type" value="Genomic_DNA"/>
</dbReference>
<dbReference type="Proteomes" id="UP001232973">
    <property type="component" value="Unassembled WGS sequence"/>
</dbReference>
<evidence type="ECO:0000313" key="1">
    <source>
        <dbReference type="EMBL" id="MDQ0190326.1"/>
    </source>
</evidence>
<comment type="caution">
    <text evidence="1">The sequence shown here is derived from an EMBL/GenBank/DDBJ whole genome shotgun (WGS) entry which is preliminary data.</text>
</comment>
<evidence type="ECO:0000313" key="2">
    <source>
        <dbReference type="Proteomes" id="UP001232973"/>
    </source>
</evidence>
<organism evidence="1 2">
    <name type="scientific">Alicyclobacillus cycloheptanicus</name>
    <dbReference type="NCBI Taxonomy" id="1457"/>
    <lineage>
        <taxon>Bacteria</taxon>
        <taxon>Bacillati</taxon>
        <taxon>Bacillota</taxon>
        <taxon>Bacilli</taxon>
        <taxon>Bacillales</taxon>
        <taxon>Alicyclobacillaceae</taxon>
        <taxon>Alicyclobacillus</taxon>
    </lineage>
</organism>
<sequence>MKPTMQSDWRRRNVDRLNEALDAAYFEKRWL</sequence>
<keyword evidence="2" id="KW-1185">Reference proteome</keyword>
<reference evidence="1 2" key="1">
    <citation type="submission" date="2023-07" db="EMBL/GenBank/DDBJ databases">
        <title>Genomic Encyclopedia of Type Strains, Phase IV (KMG-IV): sequencing the most valuable type-strain genomes for metagenomic binning, comparative biology and taxonomic classification.</title>
        <authorList>
            <person name="Goeker M."/>
        </authorList>
    </citation>
    <scope>NUCLEOTIDE SEQUENCE [LARGE SCALE GENOMIC DNA]</scope>
    <source>
        <strain evidence="1 2">DSM 4006</strain>
    </source>
</reference>
<accession>A0ABT9XJ54</accession>